<protein>
    <submittedName>
        <fullName evidence="2">Uncharacterized protein</fullName>
    </submittedName>
</protein>
<keyword evidence="3" id="KW-1185">Reference proteome</keyword>
<comment type="caution">
    <text evidence="2">The sequence shown here is derived from an EMBL/GenBank/DDBJ whole genome shotgun (WGS) entry which is preliminary data.</text>
</comment>
<dbReference type="EMBL" id="CM029041">
    <property type="protein sequence ID" value="KAG2630783.1"/>
    <property type="molecule type" value="Genomic_DNA"/>
</dbReference>
<reference evidence="2" key="1">
    <citation type="submission" date="2020-05" db="EMBL/GenBank/DDBJ databases">
        <title>WGS assembly of Panicum virgatum.</title>
        <authorList>
            <person name="Lovell J.T."/>
            <person name="Jenkins J."/>
            <person name="Shu S."/>
            <person name="Juenger T.E."/>
            <person name="Schmutz J."/>
        </authorList>
    </citation>
    <scope>NUCLEOTIDE SEQUENCE</scope>
    <source>
        <strain evidence="2">AP13</strain>
    </source>
</reference>
<evidence type="ECO:0000313" key="3">
    <source>
        <dbReference type="Proteomes" id="UP000823388"/>
    </source>
</evidence>
<feature type="region of interest" description="Disordered" evidence="1">
    <location>
        <begin position="110"/>
        <end position="147"/>
    </location>
</feature>
<name>A0A8T0VDD1_PANVG</name>
<evidence type="ECO:0000256" key="1">
    <source>
        <dbReference type="SAM" id="MobiDB-lite"/>
    </source>
</evidence>
<dbReference type="Proteomes" id="UP000823388">
    <property type="component" value="Chromosome 3K"/>
</dbReference>
<accession>A0A8T0VDD1</accession>
<organism evidence="2 3">
    <name type="scientific">Panicum virgatum</name>
    <name type="common">Blackwell switchgrass</name>
    <dbReference type="NCBI Taxonomy" id="38727"/>
    <lineage>
        <taxon>Eukaryota</taxon>
        <taxon>Viridiplantae</taxon>
        <taxon>Streptophyta</taxon>
        <taxon>Embryophyta</taxon>
        <taxon>Tracheophyta</taxon>
        <taxon>Spermatophyta</taxon>
        <taxon>Magnoliopsida</taxon>
        <taxon>Liliopsida</taxon>
        <taxon>Poales</taxon>
        <taxon>Poaceae</taxon>
        <taxon>PACMAD clade</taxon>
        <taxon>Panicoideae</taxon>
        <taxon>Panicodae</taxon>
        <taxon>Paniceae</taxon>
        <taxon>Panicinae</taxon>
        <taxon>Panicum</taxon>
        <taxon>Panicum sect. Hiantes</taxon>
    </lineage>
</organism>
<dbReference type="AlphaFoldDB" id="A0A8T0VDD1"/>
<feature type="region of interest" description="Disordered" evidence="1">
    <location>
        <begin position="1"/>
        <end position="56"/>
    </location>
</feature>
<gene>
    <name evidence="2" type="ORF">PVAP13_3KG547350</name>
</gene>
<sequence>MKYRPPPVCGGTRHRPTLAAPPRRGEAGAACRPPARHLPALESDNNVAAGQARRGDRSGLVRVPLVRGESARPVPAMPAAAAAIILAGGVCMPRSIPMFSYPLPCLPQQVQERRGHDPRGSSPSERVGASGGELDFTPGAQQWRLGP</sequence>
<proteinExistence type="predicted"/>
<evidence type="ECO:0000313" key="2">
    <source>
        <dbReference type="EMBL" id="KAG2630783.1"/>
    </source>
</evidence>